<name>A0A4Y2A805_ARAVE</name>
<comment type="caution">
    <text evidence="1">The sequence shown here is derived from an EMBL/GenBank/DDBJ whole genome shotgun (WGS) entry which is preliminary data.</text>
</comment>
<dbReference type="Proteomes" id="UP000499080">
    <property type="component" value="Unassembled WGS sequence"/>
</dbReference>
<reference evidence="1 2" key="1">
    <citation type="journal article" date="2019" name="Sci. Rep.">
        <title>Orb-weaving spider Araneus ventricosus genome elucidates the spidroin gene catalogue.</title>
        <authorList>
            <person name="Kono N."/>
            <person name="Nakamura H."/>
            <person name="Ohtoshi R."/>
            <person name="Moran D.A.P."/>
            <person name="Shinohara A."/>
            <person name="Yoshida Y."/>
            <person name="Fujiwara M."/>
            <person name="Mori M."/>
            <person name="Tomita M."/>
            <person name="Arakawa K."/>
        </authorList>
    </citation>
    <scope>NUCLEOTIDE SEQUENCE [LARGE SCALE GENOMIC DNA]</scope>
</reference>
<accession>A0A4Y2A805</accession>
<dbReference type="AlphaFoldDB" id="A0A4Y2A805"/>
<gene>
    <name evidence="1" type="ORF">AVEN_154890_1</name>
</gene>
<keyword evidence="2" id="KW-1185">Reference proteome</keyword>
<sequence>MGVFTCGFVTSINVSYFHTPHCVWEFQATIFCEGEENVDTCLKGFQISKEKDEIFELLDHVKLRGQEIAEDDAFEVLHCDDEAPIVCQLTLCRNMQYGVIPKLLYPIARIA</sequence>
<dbReference type="OrthoDB" id="6471544at2759"/>
<dbReference type="EMBL" id="BGPR01000008">
    <property type="protein sequence ID" value="GBL75549.1"/>
    <property type="molecule type" value="Genomic_DNA"/>
</dbReference>
<protein>
    <submittedName>
        <fullName evidence="1">Uncharacterized protein</fullName>
    </submittedName>
</protein>
<evidence type="ECO:0000313" key="1">
    <source>
        <dbReference type="EMBL" id="GBL75549.1"/>
    </source>
</evidence>
<evidence type="ECO:0000313" key="2">
    <source>
        <dbReference type="Proteomes" id="UP000499080"/>
    </source>
</evidence>
<organism evidence="1 2">
    <name type="scientific">Araneus ventricosus</name>
    <name type="common">Orbweaver spider</name>
    <name type="synonym">Epeira ventricosa</name>
    <dbReference type="NCBI Taxonomy" id="182803"/>
    <lineage>
        <taxon>Eukaryota</taxon>
        <taxon>Metazoa</taxon>
        <taxon>Ecdysozoa</taxon>
        <taxon>Arthropoda</taxon>
        <taxon>Chelicerata</taxon>
        <taxon>Arachnida</taxon>
        <taxon>Araneae</taxon>
        <taxon>Araneomorphae</taxon>
        <taxon>Entelegynae</taxon>
        <taxon>Araneoidea</taxon>
        <taxon>Araneidae</taxon>
        <taxon>Araneus</taxon>
    </lineage>
</organism>
<proteinExistence type="predicted"/>